<dbReference type="EMBL" id="RBNJ01007349">
    <property type="protein sequence ID" value="RUS28003.1"/>
    <property type="molecule type" value="Genomic_DNA"/>
</dbReference>
<name>A0A433QDY8_9FUNG</name>
<accession>A0A433QDY8</accession>
<protein>
    <submittedName>
        <fullName evidence="2">Uncharacterized protein</fullName>
    </submittedName>
</protein>
<sequence>MAVQDIIGAVISAMPPPALATRTPRPTPGSTPPLPSPPSIRCSGTDATMPAYRMCRSRRNTRLRWPPAIFGLGRELRGGLERWVGYDDDRVKCPKVVEVIWSVVGRTRH</sequence>
<comment type="caution">
    <text evidence="2">The sequence shown here is derived from an EMBL/GenBank/DDBJ whole genome shotgun (WGS) entry which is preliminary data.</text>
</comment>
<organism evidence="2 3">
    <name type="scientific">Jimgerdemannia flammicorona</name>
    <dbReference type="NCBI Taxonomy" id="994334"/>
    <lineage>
        <taxon>Eukaryota</taxon>
        <taxon>Fungi</taxon>
        <taxon>Fungi incertae sedis</taxon>
        <taxon>Mucoromycota</taxon>
        <taxon>Mucoromycotina</taxon>
        <taxon>Endogonomycetes</taxon>
        <taxon>Endogonales</taxon>
        <taxon>Endogonaceae</taxon>
        <taxon>Jimgerdemannia</taxon>
    </lineage>
</organism>
<feature type="region of interest" description="Disordered" evidence="1">
    <location>
        <begin position="15"/>
        <end position="45"/>
    </location>
</feature>
<dbReference type="AlphaFoldDB" id="A0A433QDY8"/>
<proteinExistence type="predicted"/>
<feature type="compositionally biased region" description="Pro residues" evidence="1">
    <location>
        <begin position="25"/>
        <end position="38"/>
    </location>
</feature>
<keyword evidence="3" id="KW-1185">Reference proteome</keyword>
<evidence type="ECO:0000256" key="1">
    <source>
        <dbReference type="SAM" id="MobiDB-lite"/>
    </source>
</evidence>
<reference evidence="2 3" key="1">
    <citation type="journal article" date="2018" name="New Phytol.">
        <title>Phylogenomics of Endogonaceae and evolution of mycorrhizas within Mucoromycota.</title>
        <authorList>
            <person name="Chang Y."/>
            <person name="Desiro A."/>
            <person name="Na H."/>
            <person name="Sandor L."/>
            <person name="Lipzen A."/>
            <person name="Clum A."/>
            <person name="Barry K."/>
            <person name="Grigoriev I.V."/>
            <person name="Martin F.M."/>
            <person name="Stajich J.E."/>
            <person name="Smith M.E."/>
            <person name="Bonito G."/>
            <person name="Spatafora J.W."/>
        </authorList>
    </citation>
    <scope>NUCLEOTIDE SEQUENCE [LARGE SCALE GENOMIC DNA]</scope>
    <source>
        <strain evidence="2 3">AD002</strain>
    </source>
</reference>
<evidence type="ECO:0000313" key="3">
    <source>
        <dbReference type="Proteomes" id="UP000274822"/>
    </source>
</evidence>
<dbReference type="Proteomes" id="UP000274822">
    <property type="component" value="Unassembled WGS sequence"/>
</dbReference>
<gene>
    <name evidence="2" type="ORF">BC938DRAFT_482477</name>
</gene>
<evidence type="ECO:0000313" key="2">
    <source>
        <dbReference type="EMBL" id="RUS28003.1"/>
    </source>
</evidence>